<dbReference type="PANTHER" id="PTHR19328">
    <property type="entry name" value="HEDGEHOG-INTERACTING PROTEIN"/>
    <property type="match status" value="1"/>
</dbReference>
<dbReference type="InterPro" id="IPR011041">
    <property type="entry name" value="Quinoprot_gluc/sorb_DH_b-prop"/>
</dbReference>
<dbReference type="EMBL" id="AXCY01000031">
    <property type="protein sequence ID" value="KGM11059.1"/>
    <property type="molecule type" value="Genomic_DNA"/>
</dbReference>
<dbReference type="Pfam" id="PF07995">
    <property type="entry name" value="GSDH"/>
    <property type="match status" value="1"/>
</dbReference>
<dbReference type="Proteomes" id="UP000029839">
    <property type="component" value="Unassembled WGS sequence"/>
</dbReference>
<organism evidence="4 5">
    <name type="scientific">Cellulomonas carbonis T26</name>
    <dbReference type="NCBI Taxonomy" id="947969"/>
    <lineage>
        <taxon>Bacteria</taxon>
        <taxon>Bacillati</taxon>
        <taxon>Actinomycetota</taxon>
        <taxon>Actinomycetes</taxon>
        <taxon>Micrococcales</taxon>
        <taxon>Cellulomonadaceae</taxon>
        <taxon>Cellulomonas</taxon>
    </lineage>
</organism>
<sequence>MAERMRRRPGSWACCAVLAAGASLVGCTSPEAGRTPQVVTPSGSATPSSPTPSSPTPSGEPTPSEEPTPPGVPGPALPEATAEPQDVLTGLAAPWDLAFLPGGAVVVTQRDAAQVLLLTADGVRTLTGPGADELVATTATRGEGGLLGVAVPPDDAATLLLYRTTQGGNEVVRTALDAAAGTLGPLAPVLTGIPAASNHDGGRIAFGPDGMLYVATGDASVPGAAQDPTSLAGKILRVTADGRPAPGNPTPDSPVWSLGHRNVQGLGWDDDERLVASEFGQNRLDELNVVVPGANHGWPEVEGAGGAPTFADPVVTWTTDEASPSGLAVTTGSVYVAALRGERLWAVPWADGAPAGDPVAHLVGALGRLRHVAVGPDGALWVLTNNTDGRGDPRSGDDRLVRLLPP</sequence>
<feature type="domain" description="Glucose/Sorbosone dehydrogenase" evidence="3">
    <location>
        <begin position="92"/>
        <end position="390"/>
    </location>
</feature>
<dbReference type="PROSITE" id="PS51257">
    <property type="entry name" value="PROKAR_LIPOPROTEIN"/>
    <property type="match status" value="1"/>
</dbReference>
<dbReference type="OrthoDB" id="9770043at2"/>
<feature type="region of interest" description="Disordered" evidence="1">
    <location>
        <begin position="26"/>
        <end position="80"/>
    </location>
</feature>
<comment type="caution">
    <text evidence="4">The sequence shown here is derived from an EMBL/GenBank/DDBJ whole genome shotgun (WGS) entry which is preliminary data.</text>
</comment>
<evidence type="ECO:0000313" key="5">
    <source>
        <dbReference type="Proteomes" id="UP000029839"/>
    </source>
</evidence>
<dbReference type="PANTHER" id="PTHR19328:SF13">
    <property type="entry name" value="HIPL1 PROTEIN"/>
    <property type="match status" value="1"/>
</dbReference>
<reference evidence="4 5" key="1">
    <citation type="submission" date="2013-08" db="EMBL/GenBank/DDBJ databases">
        <title>Genome sequencing of Cellulomonas carbonis T26.</title>
        <authorList>
            <person name="Chen F."/>
            <person name="Li Y."/>
            <person name="Wang G."/>
        </authorList>
    </citation>
    <scope>NUCLEOTIDE SEQUENCE [LARGE SCALE GENOMIC DNA]</scope>
    <source>
        <strain evidence="4 5">T26</strain>
    </source>
</reference>
<feature type="chain" id="PRO_5038545086" evidence="2">
    <location>
        <begin position="26"/>
        <end position="406"/>
    </location>
</feature>
<gene>
    <name evidence="4" type="ORF">N868_12395</name>
</gene>
<dbReference type="AlphaFoldDB" id="A0A0A0BV63"/>
<evidence type="ECO:0000313" key="4">
    <source>
        <dbReference type="EMBL" id="KGM11059.1"/>
    </source>
</evidence>
<dbReference type="Gene3D" id="2.120.10.30">
    <property type="entry name" value="TolB, C-terminal domain"/>
    <property type="match status" value="1"/>
</dbReference>
<proteinExistence type="predicted"/>
<feature type="compositionally biased region" description="Low complexity" evidence="1">
    <location>
        <begin position="38"/>
        <end position="48"/>
    </location>
</feature>
<dbReference type="SUPFAM" id="SSF50952">
    <property type="entry name" value="Soluble quinoprotein glucose dehydrogenase"/>
    <property type="match status" value="1"/>
</dbReference>
<feature type="compositionally biased region" description="Pro residues" evidence="1">
    <location>
        <begin position="49"/>
        <end position="76"/>
    </location>
</feature>
<evidence type="ECO:0000256" key="1">
    <source>
        <dbReference type="SAM" id="MobiDB-lite"/>
    </source>
</evidence>
<dbReference type="InterPro" id="IPR011042">
    <property type="entry name" value="6-blade_b-propeller_TolB-like"/>
</dbReference>
<reference evidence="4 5" key="2">
    <citation type="journal article" date="2015" name="Stand. Genomic Sci.">
        <title>Draft genome sequence of Cellulomonas carbonis T26(T) and comparative analysis of six Cellulomonas genomes.</title>
        <authorList>
            <person name="Zhuang W."/>
            <person name="Zhang S."/>
            <person name="Xia X."/>
            <person name="Wang G."/>
        </authorList>
    </citation>
    <scope>NUCLEOTIDE SEQUENCE [LARGE SCALE GENOMIC DNA]</scope>
    <source>
        <strain evidence="4 5">T26</strain>
    </source>
</reference>
<protein>
    <submittedName>
        <fullName evidence="4">Glucose sorbosone dehydrogenase</fullName>
    </submittedName>
</protein>
<accession>A0A0A0BV63</accession>
<feature type="signal peptide" evidence="2">
    <location>
        <begin position="1"/>
        <end position="25"/>
    </location>
</feature>
<dbReference type="InterPro" id="IPR012938">
    <property type="entry name" value="Glc/Sorbosone_DH"/>
</dbReference>
<evidence type="ECO:0000259" key="3">
    <source>
        <dbReference type="Pfam" id="PF07995"/>
    </source>
</evidence>
<dbReference type="RefSeq" id="WP_043605573.1">
    <property type="nucleotide sequence ID" value="NZ_AXCY01000031.1"/>
</dbReference>
<keyword evidence="5" id="KW-1185">Reference proteome</keyword>
<evidence type="ECO:0000256" key="2">
    <source>
        <dbReference type="SAM" id="SignalP"/>
    </source>
</evidence>
<name>A0A0A0BV63_9CELL</name>
<keyword evidence="2" id="KW-0732">Signal</keyword>